<keyword evidence="3" id="KW-1185">Reference proteome</keyword>
<feature type="domain" description="Transposase IS4-like" evidence="1">
    <location>
        <begin position="70"/>
        <end position="121"/>
    </location>
</feature>
<keyword evidence="2" id="KW-0614">Plasmid</keyword>
<geneLocation type="plasmid" evidence="2 3">
    <name>unnamed2</name>
</geneLocation>
<evidence type="ECO:0000313" key="3">
    <source>
        <dbReference type="Proteomes" id="UP000276417"/>
    </source>
</evidence>
<dbReference type="AlphaFoldDB" id="A0A3G8YT07"/>
<dbReference type="OrthoDB" id="67003at2"/>
<dbReference type="GO" id="GO:0006313">
    <property type="term" value="P:DNA transposition"/>
    <property type="evidence" value="ECO:0007669"/>
    <property type="project" value="InterPro"/>
</dbReference>
<accession>A0A3G8YT07</accession>
<dbReference type="KEGG" id="dph:EHF33_18075"/>
<protein>
    <recommendedName>
        <fullName evidence="1">Transposase IS4-like domain-containing protein</fullName>
    </recommendedName>
</protein>
<organism evidence="2 3">
    <name type="scientific">Deinococcus psychrotolerans</name>
    <dbReference type="NCBI Taxonomy" id="2489213"/>
    <lineage>
        <taxon>Bacteria</taxon>
        <taxon>Thermotogati</taxon>
        <taxon>Deinococcota</taxon>
        <taxon>Deinococci</taxon>
        <taxon>Deinococcales</taxon>
        <taxon>Deinococcaceae</taxon>
        <taxon>Deinococcus</taxon>
    </lineage>
</organism>
<dbReference type="InterPro" id="IPR012337">
    <property type="entry name" value="RNaseH-like_sf"/>
</dbReference>
<dbReference type="PANTHER" id="PTHR33627">
    <property type="entry name" value="TRANSPOSASE"/>
    <property type="match status" value="1"/>
</dbReference>
<dbReference type="InterPro" id="IPR039365">
    <property type="entry name" value="IS701-like"/>
</dbReference>
<dbReference type="GO" id="GO:0004803">
    <property type="term" value="F:transposase activity"/>
    <property type="evidence" value="ECO:0007669"/>
    <property type="project" value="InterPro"/>
</dbReference>
<dbReference type="SUPFAM" id="SSF53098">
    <property type="entry name" value="Ribonuclease H-like"/>
    <property type="match status" value="1"/>
</dbReference>
<sequence length="176" mass="20100">MSEAVWHNVVWRHGTKGALSGRFAAVYVRLADGEENAQGQHLPGQVAWVIGEQRRGEERKYYVCNLPPTTPLTRLIEVTKRRWACELTHRELKQEVGLDHFEGRSWNGLHHHALLCMIALTFLQWLRRTQPDDLMGDTVPAIRVEVAGEYPQPPLCPFCRAHTALFSGPRIPPKYS</sequence>
<reference evidence="2 3" key="1">
    <citation type="submission" date="2018-11" db="EMBL/GenBank/DDBJ databases">
        <title>Deinococcus shelandsis sp. nov., isolated from South Shetland Islands soil of Antarctica.</title>
        <authorList>
            <person name="Tian J."/>
        </authorList>
    </citation>
    <scope>NUCLEOTIDE SEQUENCE [LARGE SCALE GENOMIC DNA]</scope>
    <source>
        <strain evidence="2 3">S14-83T</strain>
        <plasmid evidence="2 3">unnamed2</plasmid>
    </source>
</reference>
<proteinExistence type="predicted"/>
<dbReference type="Pfam" id="PF01609">
    <property type="entry name" value="DDE_Tnp_1"/>
    <property type="match status" value="1"/>
</dbReference>
<evidence type="ECO:0000313" key="2">
    <source>
        <dbReference type="EMBL" id="AZI44831.1"/>
    </source>
</evidence>
<evidence type="ECO:0000259" key="1">
    <source>
        <dbReference type="Pfam" id="PF01609"/>
    </source>
</evidence>
<dbReference type="EMBL" id="CP034186">
    <property type="protein sequence ID" value="AZI44831.1"/>
    <property type="molecule type" value="Genomic_DNA"/>
</dbReference>
<gene>
    <name evidence="2" type="ORF">EHF33_18075</name>
</gene>
<dbReference type="PANTHER" id="PTHR33627:SF1">
    <property type="entry name" value="TRANSPOSASE"/>
    <property type="match status" value="1"/>
</dbReference>
<dbReference type="InterPro" id="IPR002559">
    <property type="entry name" value="Transposase_11"/>
</dbReference>
<dbReference type="Proteomes" id="UP000276417">
    <property type="component" value="Plasmid unnamed2"/>
</dbReference>
<dbReference type="GO" id="GO:0003677">
    <property type="term" value="F:DNA binding"/>
    <property type="evidence" value="ECO:0007669"/>
    <property type="project" value="InterPro"/>
</dbReference>
<name>A0A3G8YT07_9DEIO</name>